<evidence type="ECO:0000256" key="9">
    <source>
        <dbReference type="SAM" id="MobiDB-lite"/>
    </source>
</evidence>
<accession>A0ABY9D470</accession>
<evidence type="ECO:0000256" key="6">
    <source>
        <dbReference type="ARBA" id="ARBA00023146"/>
    </source>
</evidence>
<evidence type="ECO:0000256" key="4">
    <source>
        <dbReference type="ARBA" id="ARBA00022840"/>
    </source>
</evidence>
<dbReference type="InterPro" id="IPR009080">
    <property type="entry name" value="tRNAsynth_Ia_anticodon-bd"/>
</dbReference>
<feature type="domain" description="Aminoacyl-tRNA synthetase class Ia" evidence="10">
    <location>
        <begin position="159"/>
        <end position="397"/>
    </location>
</feature>
<feature type="region of interest" description="Disordered" evidence="9">
    <location>
        <begin position="678"/>
        <end position="714"/>
    </location>
</feature>
<protein>
    <recommendedName>
        <fullName evidence="1">valine--tRNA ligase</fullName>
        <ecNumber evidence="1">6.1.1.9</ecNumber>
    </recommendedName>
    <alternativeName>
        <fullName evidence="7">Valyl-tRNA synthetase</fullName>
    </alternativeName>
</protein>
<evidence type="ECO:0000256" key="5">
    <source>
        <dbReference type="ARBA" id="ARBA00022917"/>
    </source>
</evidence>
<dbReference type="PRINTS" id="PR00986">
    <property type="entry name" value="TRNASYNTHVAL"/>
</dbReference>
<dbReference type="Pfam" id="PF22936">
    <property type="entry name" value="Pol_BBD"/>
    <property type="match status" value="1"/>
</dbReference>
<evidence type="ECO:0000259" key="12">
    <source>
        <dbReference type="Pfam" id="PF22936"/>
    </source>
</evidence>
<evidence type="ECO:0000313" key="14">
    <source>
        <dbReference type="Proteomes" id="UP001227230"/>
    </source>
</evidence>
<keyword evidence="6" id="KW-0030">Aminoacyl-tRNA synthetase</keyword>
<feature type="domain" description="Retrovirus-related Pol polyprotein from transposon TNT 1-94-like beta-barrel" evidence="12">
    <location>
        <begin position="762"/>
        <end position="836"/>
    </location>
</feature>
<dbReference type="InterPro" id="IPR009008">
    <property type="entry name" value="Val/Leu/Ile-tRNA-synth_edit"/>
</dbReference>
<dbReference type="InterPro" id="IPR014729">
    <property type="entry name" value="Rossmann-like_a/b/a_fold"/>
</dbReference>
<dbReference type="PANTHER" id="PTHR11946">
    <property type="entry name" value="VALYL-TRNA SYNTHETASES"/>
    <property type="match status" value="1"/>
</dbReference>
<keyword evidence="14" id="KW-1185">Reference proteome</keyword>
<dbReference type="PANTHER" id="PTHR11946:SF93">
    <property type="entry name" value="VALINE--TRNA LIGASE, CHLOROPLASTIC_MITOCHONDRIAL 2"/>
    <property type="match status" value="1"/>
</dbReference>
<dbReference type="Gene3D" id="3.40.50.620">
    <property type="entry name" value="HUPs"/>
    <property type="match status" value="1"/>
</dbReference>
<keyword evidence="3" id="KW-0547">Nucleotide-binding</keyword>
<dbReference type="SUPFAM" id="SSF47323">
    <property type="entry name" value="Anticodon-binding domain of a subclass of class I aminoacyl-tRNA synthetases"/>
    <property type="match status" value="1"/>
</dbReference>
<feature type="domain" description="Leucyl-tRNA synthetase editing" evidence="11">
    <location>
        <begin position="67"/>
        <end position="125"/>
    </location>
</feature>
<name>A0ABY9D470_VITVI</name>
<comment type="catalytic activity">
    <reaction evidence="8">
        <text>tRNA(Val) + L-valine + ATP = L-valyl-tRNA(Val) + AMP + diphosphate</text>
        <dbReference type="Rhea" id="RHEA:10704"/>
        <dbReference type="Rhea" id="RHEA-COMP:9672"/>
        <dbReference type="Rhea" id="RHEA-COMP:9708"/>
        <dbReference type="ChEBI" id="CHEBI:30616"/>
        <dbReference type="ChEBI" id="CHEBI:33019"/>
        <dbReference type="ChEBI" id="CHEBI:57762"/>
        <dbReference type="ChEBI" id="CHEBI:78442"/>
        <dbReference type="ChEBI" id="CHEBI:78537"/>
        <dbReference type="ChEBI" id="CHEBI:456215"/>
        <dbReference type="EC" id="6.1.1.9"/>
    </reaction>
</comment>
<evidence type="ECO:0000256" key="3">
    <source>
        <dbReference type="ARBA" id="ARBA00022741"/>
    </source>
</evidence>
<keyword evidence="4" id="KW-0067">ATP-binding</keyword>
<evidence type="ECO:0000259" key="10">
    <source>
        <dbReference type="Pfam" id="PF00133"/>
    </source>
</evidence>
<sequence length="943" mass="106920">MKEHTVLIALIKVKDGRWAFTISVVVVGVEDEKSDYLTIATTRPETLFGDTAIAVHPQDDRYSRYIGRMAIVPMTFGRHVPIISDRYVDKDFGTGVLKISPGHDHNDYLLARKLGLPILNAMNKDGTLNEVAGLYCGLDRFEARKKPWLDLEETGLAVKKEPHTLRVPRSQRGGEVIEPLVSKQWFVTMEPLAEKALQAVERGELTIMPERFEKIYNHWLSNIKDWCISRQLWWGHRIPVWYIVGKDCEEEYIVARNANEALEKAQEKYGKDVEIYQEPDVLDTWFSSALWPFSTLGWPDVSTQDFKKFYPITVLETGHDILFFWVARMVMMGIEFTGAVPFSYVYLHGLIRDSQGRKMSKTLGNVIDPIDTIKEFGTDALRFTLALGTAGQDLNLSTERLTSNKAFTNKLWNAGKFVLQNLPSQSDISAWETILACKFDKEEALLRLPLPECWVVSKLHCLIDMVTTRYDKYFFGDIGRETYDFFWGDFAETEGSNSEVTSRPEAVHSGSANTTDDIILPITGHKLNVQNFIQWAQSVRIFICGKGENFMYYGTAKEIWDAARETYSNIDNTSAIFEIKKLVWKCPEDGLLYKKVIEKERIYKFLLGLNKNLDKRGKQTKSDVGNPNSSKNLENSALVSRGTQSNNNNHQTKKNRPWCDHCRKPGHTKETCWHLHSKPVDWKPSQPQQNREGRGYTATAEEDTSSTSSNSGPFSKEQLEALQKMFQQTLQSTGTTIGTASVAQKGIFSHALNVRQENHTTWMVDSGASDHMIENLMVFHEYTPCHNNSSVQIANGTLSRVFGTGSVIISKDITLHSVLYVPKLDCNLLSISRLTQDLNCVTKFLPHMCEFQALNSGKRIGNAEQLQAYGFAFSLPYLLLLFASSSVPCVVEVAVDMGYVVHKMKMVREDVLFPQQLGLGFVDLTMMHFENDSKKQRKAGSVL</sequence>
<dbReference type="Pfam" id="PF00133">
    <property type="entry name" value="tRNA-synt_1"/>
    <property type="match status" value="1"/>
</dbReference>
<dbReference type="InterPro" id="IPR054722">
    <property type="entry name" value="PolX-like_BBD"/>
</dbReference>
<dbReference type="EMBL" id="CP126660">
    <property type="protein sequence ID" value="WKA01532.1"/>
    <property type="molecule type" value="Genomic_DNA"/>
</dbReference>
<gene>
    <name evidence="13" type="ORF">VitviT2T_019812</name>
</gene>
<dbReference type="EC" id="6.1.1.9" evidence="1"/>
<evidence type="ECO:0000256" key="8">
    <source>
        <dbReference type="ARBA" id="ARBA00047552"/>
    </source>
</evidence>
<dbReference type="InterPro" id="IPR025709">
    <property type="entry name" value="Leu_tRNA-synth_edit"/>
</dbReference>
<dbReference type="Pfam" id="PF13603">
    <property type="entry name" value="tRNA-synt_1_2"/>
    <property type="match status" value="1"/>
</dbReference>
<organism evidence="13 14">
    <name type="scientific">Vitis vinifera</name>
    <name type="common">Grape</name>
    <dbReference type="NCBI Taxonomy" id="29760"/>
    <lineage>
        <taxon>Eukaryota</taxon>
        <taxon>Viridiplantae</taxon>
        <taxon>Streptophyta</taxon>
        <taxon>Embryophyta</taxon>
        <taxon>Tracheophyta</taxon>
        <taxon>Spermatophyta</taxon>
        <taxon>Magnoliopsida</taxon>
        <taxon>eudicotyledons</taxon>
        <taxon>Gunneridae</taxon>
        <taxon>Pentapetalae</taxon>
        <taxon>rosids</taxon>
        <taxon>Vitales</taxon>
        <taxon>Vitaceae</taxon>
        <taxon>Viteae</taxon>
        <taxon>Vitis</taxon>
    </lineage>
</organism>
<evidence type="ECO:0000256" key="2">
    <source>
        <dbReference type="ARBA" id="ARBA00022598"/>
    </source>
</evidence>
<dbReference type="SUPFAM" id="SSF50677">
    <property type="entry name" value="ValRS/IleRS/LeuRS editing domain"/>
    <property type="match status" value="1"/>
</dbReference>
<dbReference type="InterPro" id="IPR002300">
    <property type="entry name" value="aa-tRNA-synth_Ia"/>
</dbReference>
<proteinExistence type="predicted"/>
<dbReference type="InterPro" id="IPR002303">
    <property type="entry name" value="Valyl-tRNA_ligase"/>
</dbReference>
<dbReference type="Gene3D" id="1.10.730.10">
    <property type="entry name" value="Isoleucyl-tRNA Synthetase, Domain 1"/>
    <property type="match status" value="1"/>
</dbReference>
<evidence type="ECO:0000313" key="13">
    <source>
        <dbReference type="EMBL" id="WKA01532.1"/>
    </source>
</evidence>
<dbReference type="SUPFAM" id="SSF52374">
    <property type="entry name" value="Nucleotidylyl transferase"/>
    <property type="match status" value="1"/>
</dbReference>
<feature type="compositionally biased region" description="Polar residues" evidence="9">
    <location>
        <begin position="622"/>
        <end position="650"/>
    </location>
</feature>
<feature type="region of interest" description="Disordered" evidence="9">
    <location>
        <begin position="616"/>
        <end position="661"/>
    </location>
</feature>
<reference evidence="13 14" key="1">
    <citation type="journal article" date="2023" name="Hortic Res">
        <title>The complete reference genome for grapevine (Vitis vinifera L.) genetics and breeding.</title>
        <authorList>
            <person name="Shi X."/>
            <person name="Cao S."/>
            <person name="Wang X."/>
            <person name="Huang S."/>
            <person name="Wang Y."/>
            <person name="Liu Z."/>
            <person name="Liu W."/>
            <person name="Leng X."/>
            <person name="Peng Y."/>
            <person name="Wang N."/>
            <person name="Wang Y."/>
            <person name="Ma Z."/>
            <person name="Xu X."/>
            <person name="Zhang F."/>
            <person name="Xue H."/>
            <person name="Zhong H."/>
            <person name="Wang Y."/>
            <person name="Zhang K."/>
            <person name="Velt A."/>
            <person name="Avia K."/>
            <person name="Holtgrawe D."/>
            <person name="Grimplet J."/>
            <person name="Matus J.T."/>
            <person name="Ware D."/>
            <person name="Wu X."/>
            <person name="Wang H."/>
            <person name="Liu C."/>
            <person name="Fang Y."/>
            <person name="Rustenholz C."/>
            <person name="Cheng Z."/>
            <person name="Xiao H."/>
            <person name="Zhou Y."/>
        </authorList>
    </citation>
    <scope>NUCLEOTIDE SEQUENCE [LARGE SCALE GENOMIC DNA]</scope>
    <source>
        <strain evidence="14">cv. Pinot noir / PN40024</strain>
        <tissue evidence="13">Leaf</tissue>
    </source>
</reference>
<evidence type="ECO:0000256" key="1">
    <source>
        <dbReference type="ARBA" id="ARBA00013169"/>
    </source>
</evidence>
<dbReference type="Gene3D" id="3.90.740.10">
    <property type="entry name" value="Valyl/Leucyl/Isoleucyl-tRNA synthetase, editing domain"/>
    <property type="match status" value="2"/>
</dbReference>
<evidence type="ECO:0000259" key="11">
    <source>
        <dbReference type="Pfam" id="PF13603"/>
    </source>
</evidence>
<keyword evidence="2" id="KW-0436">Ligase</keyword>
<dbReference type="Proteomes" id="UP001227230">
    <property type="component" value="Chromosome 13"/>
</dbReference>
<keyword evidence="5" id="KW-0648">Protein biosynthesis</keyword>
<evidence type="ECO:0000256" key="7">
    <source>
        <dbReference type="ARBA" id="ARBA00029936"/>
    </source>
</evidence>